<dbReference type="EMBL" id="JTJC03000001">
    <property type="protein sequence ID" value="NHC33577.1"/>
    <property type="molecule type" value="Genomic_DNA"/>
</dbReference>
<dbReference type="AlphaFoldDB" id="A0A9X5E1J3"/>
<evidence type="ECO:0000313" key="1">
    <source>
        <dbReference type="EMBL" id="NHC33577.1"/>
    </source>
</evidence>
<evidence type="ECO:0000313" key="2">
    <source>
        <dbReference type="Proteomes" id="UP000031532"/>
    </source>
</evidence>
<dbReference type="SUPFAM" id="SSF48452">
    <property type="entry name" value="TPR-like"/>
    <property type="match status" value="1"/>
</dbReference>
<accession>A0A9X5E1J3</accession>
<dbReference type="NCBIfam" id="NF041522">
    <property type="entry name" value="TPR_sll0314"/>
    <property type="match status" value="1"/>
</dbReference>
<dbReference type="InterPro" id="IPR011990">
    <property type="entry name" value="TPR-like_helical_dom_sf"/>
</dbReference>
<evidence type="ECO:0008006" key="3">
    <source>
        <dbReference type="Google" id="ProtNLM"/>
    </source>
</evidence>
<protein>
    <recommendedName>
        <fullName evidence="3">Tetratricopeptide repeat protein</fullName>
    </recommendedName>
</protein>
<dbReference type="RefSeq" id="WP_039715124.1">
    <property type="nucleotide sequence ID" value="NZ_JTJC03000001.1"/>
</dbReference>
<dbReference type="Proteomes" id="UP000031532">
    <property type="component" value="Unassembled WGS sequence"/>
</dbReference>
<dbReference type="OrthoDB" id="505056at2"/>
<keyword evidence="2" id="KW-1185">Reference proteome</keyword>
<dbReference type="InterPro" id="IPR048173">
    <property type="entry name" value="Sll0314-like"/>
</dbReference>
<name>A0A9X5E1J3_9CYAN</name>
<comment type="caution">
    <text evidence="1">The sequence shown here is derived from an EMBL/GenBank/DDBJ whole genome shotgun (WGS) entry which is preliminary data.</text>
</comment>
<organism evidence="1 2">
    <name type="scientific">Scytonema millei VB511283</name>
    <dbReference type="NCBI Taxonomy" id="1245923"/>
    <lineage>
        <taxon>Bacteria</taxon>
        <taxon>Bacillati</taxon>
        <taxon>Cyanobacteriota</taxon>
        <taxon>Cyanophyceae</taxon>
        <taxon>Nostocales</taxon>
        <taxon>Scytonemataceae</taxon>
        <taxon>Scytonema</taxon>
    </lineage>
</organism>
<sequence length="301" mass="33493">MIRQMFGAIALSTTLIVYLISPTLAQDPFRATNQRPIGEKTEAAFKAMFEQGDYISADRYLKAISGNEQQEPLAYAMRASLAYVLNEDYNSLGNYGKKTLDTARQLTSTDPLRGNLYSAVGHFLLGASALFREGTVKGTPQALAELRQVYEYMDKAEAISSTDPELNLLRGYMDLMVSVNLPFSNPEQAIGRLQRFAGPKYLSERGVAVGYRDLKKFPQAIEAVDRAMKASNGNPELYYLKGQILSTYGNQQKSAAMLQESVKNFDLAIAKKAQLPPDLVKQIERERRKAAQRLSVVAQQK</sequence>
<dbReference type="Gene3D" id="1.25.40.10">
    <property type="entry name" value="Tetratricopeptide repeat domain"/>
    <property type="match status" value="1"/>
</dbReference>
<gene>
    <name evidence="1" type="ORF">QH73_0002680</name>
</gene>
<proteinExistence type="predicted"/>
<reference evidence="1 2" key="1">
    <citation type="journal article" date="2015" name="Genome Announc.">
        <title>Draft Genome Sequence of the Terrestrial Cyanobacterium Scytonema millei VB511283, Isolated from Eastern India.</title>
        <authorList>
            <person name="Sen D."/>
            <person name="Chandrababunaidu M.M."/>
            <person name="Singh D."/>
            <person name="Sanghi N."/>
            <person name="Ghorai A."/>
            <person name="Mishra G.P."/>
            <person name="Madduluri M."/>
            <person name="Adhikary S.P."/>
            <person name="Tripathy S."/>
        </authorList>
    </citation>
    <scope>NUCLEOTIDE SEQUENCE [LARGE SCALE GENOMIC DNA]</scope>
    <source>
        <strain evidence="1 2">VB511283</strain>
    </source>
</reference>